<organism evidence="1 2">
    <name type="scientific">Candidatus Thiomargarita nelsonii</name>
    <dbReference type="NCBI Taxonomy" id="1003181"/>
    <lineage>
        <taxon>Bacteria</taxon>
        <taxon>Pseudomonadati</taxon>
        <taxon>Pseudomonadota</taxon>
        <taxon>Gammaproteobacteria</taxon>
        <taxon>Thiotrichales</taxon>
        <taxon>Thiotrichaceae</taxon>
        <taxon>Thiomargarita</taxon>
    </lineage>
</organism>
<dbReference type="AlphaFoldDB" id="A0A176RUW7"/>
<protein>
    <submittedName>
        <fullName evidence="1">Uncharacterized protein</fullName>
    </submittedName>
</protein>
<proteinExistence type="predicted"/>
<dbReference type="Proteomes" id="UP000076962">
    <property type="component" value="Unassembled WGS sequence"/>
</dbReference>
<evidence type="ECO:0000313" key="1">
    <source>
        <dbReference type="EMBL" id="OAD19529.1"/>
    </source>
</evidence>
<keyword evidence="2" id="KW-1185">Reference proteome</keyword>
<reference evidence="1 2" key="1">
    <citation type="submission" date="2016-05" db="EMBL/GenBank/DDBJ databases">
        <title>Single-cell genome of chain-forming Candidatus Thiomargarita nelsonii and comparison to other large sulfur-oxidizing bacteria.</title>
        <authorList>
            <person name="Winkel M."/>
            <person name="Salman V."/>
            <person name="Woyke T."/>
            <person name="Schulz-Vogt H."/>
            <person name="Richter M."/>
            <person name="Flood B."/>
            <person name="Bailey J."/>
            <person name="Amann R."/>
            <person name="Mussmann M."/>
        </authorList>
    </citation>
    <scope>NUCLEOTIDE SEQUENCE [LARGE SCALE GENOMIC DNA]</scope>
    <source>
        <strain evidence="1 2">THI036</strain>
    </source>
</reference>
<name>A0A176RUW7_9GAMM</name>
<dbReference type="EMBL" id="LUTY01002765">
    <property type="protein sequence ID" value="OAD19529.1"/>
    <property type="molecule type" value="Genomic_DNA"/>
</dbReference>
<comment type="caution">
    <text evidence="1">The sequence shown here is derived from an EMBL/GenBank/DDBJ whole genome shotgun (WGS) entry which is preliminary data.</text>
</comment>
<sequence length="35" mass="4258">MKQQSFIGRIEIFMRVVWIFIENINKIAPHFAHRS</sequence>
<gene>
    <name evidence="1" type="ORF">THIOM_004828</name>
</gene>
<accession>A0A176RUW7</accession>
<evidence type="ECO:0000313" key="2">
    <source>
        <dbReference type="Proteomes" id="UP000076962"/>
    </source>
</evidence>